<proteinExistence type="predicted"/>
<dbReference type="NCBIfam" id="NF010328">
    <property type="entry name" value="PRK13763.1-3"/>
    <property type="match status" value="1"/>
</dbReference>
<reference evidence="4" key="1">
    <citation type="journal article" date="2020" name="mSystems">
        <title>Genome- and Community-Level Interaction Insights into Carbon Utilization and Element Cycling Functions of Hydrothermarchaeota in Hydrothermal Sediment.</title>
        <authorList>
            <person name="Zhou Z."/>
            <person name="Liu Y."/>
            <person name="Xu W."/>
            <person name="Pan J."/>
            <person name="Luo Z.H."/>
            <person name="Li M."/>
        </authorList>
    </citation>
    <scope>NUCLEOTIDE SEQUENCE [LARGE SCALE GENOMIC DNA]</scope>
    <source>
        <strain evidence="4">SpSt-885</strain>
    </source>
</reference>
<dbReference type="GO" id="GO:0003723">
    <property type="term" value="F:RNA binding"/>
    <property type="evidence" value="ECO:0007669"/>
    <property type="project" value="UniProtKB-UniRule"/>
</dbReference>
<dbReference type="InterPro" id="IPR004088">
    <property type="entry name" value="KH_dom_type_1"/>
</dbReference>
<dbReference type="InterPro" id="IPR004087">
    <property type="entry name" value="KH_dom"/>
</dbReference>
<evidence type="ECO:0000313" key="4">
    <source>
        <dbReference type="EMBL" id="HGZ60762.1"/>
    </source>
</evidence>
<dbReference type="InterPro" id="IPR055211">
    <property type="entry name" value="KH_PNO1_2nd"/>
</dbReference>
<accession>A0A7J3SN99</accession>
<dbReference type="FunFam" id="3.30.1370.10:FF:000076">
    <property type="entry name" value="KH domain protein"/>
    <property type="match status" value="1"/>
</dbReference>
<gene>
    <name evidence="4" type="ORF">ENW83_06165</name>
</gene>
<feature type="domain" description="K Homology" evidence="3">
    <location>
        <begin position="94"/>
        <end position="166"/>
    </location>
</feature>
<dbReference type="PANTHER" id="PTHR12826:SF13">
    <property type="entry name" value="RNA-BINDING PROTEIN PNO1"/>
    <property type="match status" value="1"/>
</dbReference>
<name>A0A7J3SN99_9CREN</name>
<feature type="domain" description="K Homology" evidence="3">
    <location>
        <begin position="10"/>
        <end position="80"/>
    </location>
</feature>
<dbReference type="AlphaFoldDB" id="A0A7J3SN99"/>
<dbReference type="InterPro" id="IPR019964">
    <property type="entry name" value="KH_domain_protein_archaea"/>
</dbReference>
<dbReference type="Gene3D" id="3.30.1370.10">
    <property type="entry name" value="K Homology domain, type 1"/>
    <property type="match status" value="2"/>
</dbReference>
<evidence type="ECO:0000256" key="2">
    <source>
        <dbReference type="PROSITE-ProRule" id="PRU00117"/>
    </source>
</evidence>
<dbReference type="EMBL" id="DTLS01000175">
    <property type="protein sequence ID" value="HGZ60762.1"/>
    <property type="molecule type" value="Genomic_DNA"/>
</dbReference>
<dbReference type="InterPro" id="IPR036612">
    <property type="entry name" value="KH_dom_type_1_sf"/>
</dbReference>
<dbReference type="Pfam" id="PF22891">
    <property type="entry name" value="KH_PNO1_2nd"/>
    <property type="match status" value="1"/>
</dbReference>
<comment type="caution">
    <text evidence="4">The sequence shown here is derived from an EMBL/GenBank/DDBJ whole genome shotgun (WGS) entry which is preliminary data.</text>
</comment>
<protein>
    <submittedName>
        <fullName evidence="4">RNA-processing protein</fullName>
    </submittedName>
</protein>
<evidence type="ECO:0000256" key="1">
    <source>
        <dbReference type="ARBA" id="ARBA00022884"/>
    </source>
</evidence>
<organism evidence="4">
    <name type="scientific">Fervidicoccus fontis</name>
    <dbReference type="NCBI Taxonomy" id="683846"/>
    <lineage>
        <taxon>Archaea</taxon>
        <taxon>Thermoproteota</taxon>
        <taxon>Thermoprotei</taxon>
        <taxon>Fervidicoccales</taxon>
        <taxon>Fervidicoccaceae</taxon>
        <taxon>Fervidicoccus</taxon>
    </lineage>
</organism>
<dbReference type="SUPFAM" id="SSF54791">
    <property type="entry name" value="Eukaryotic type KH-domain (KH-domain type I)"/>
    <property type="match status" value="2"/>
</dbReference>
<dbReference type="PROSITE" id="PS50084">
    <property type="entry name" value="KH_TYPE_1"/>
    <property type="match status" value="2"/>
</dbReference>
<evidence type="ECO:0000259" key="3">
    <source>
        <dbReference type="SMART" id="SM00322"/>
    </source>
</evidence>
<sequence>MPEGGEKRTGAMRIFELVPPERIGVLIGPGGSTKERIEVSTGTIIAVDSSTGTVTIEPASESVASYSLLKARDIIRAIALGFSPEQALRLLEDDQVLEVIDLGSIIEGENHLKRIKGRIIGEDGRTRKIIEETTGTNVIIGDKAVGIIGDFEQVKVASEAIRMLIEGKPHAVVYSFLEREARRMKRKKMTDLWKS</sequence>
<dbReference type="PANTHER" id="PTHR12826">
    <property type="entry name" value="RIBONUCLEASE Y"/>
    <property type="match status" value="1"/>
</dbReference>
<dbReference type="NCBIfam" id="TIGR03665">
    <property type="entry name" value="arCOG04150"/>
    <property type="match status" value="1"/>
</dbReference>
<dbReference type="Pfam" id="PF00013">
    <property type="entry name" value="KH_1"/>
    <property type="match status" value="1"/>
</dbReference>
<dbReference type="SMART" id="SM00322">
    <property type="entry name" value="KH"/>
    <property type="match status" value="2"/>
</dbReference>
<keyword evidence="1 2" id="KW-0694">RNA-binding</keyword>